<evidence type="ECO:0000256" key="5">
    <source>
        <dbReference type="ARBA" id="ARBA00023002"/>
    </source>
</evidence>
<reference evidence="7" key="1">
    <citation type="journal article" date="2020" name="Stud. Mycol.">
        <title>101 Dothideomycetes genomes: a test case for predicting lifestyles and emergence of pathogens.</title>
        <authorList>
            <person name="Haridas S."/>
            <person name="Albert R."/>
            <person name="Binder M."/>
            <person name="Bloem J."/>
            <person name="Labutti K."/>
            <person name="Salamov A."/>
            <person name="Andreopoulos B."/>
            <person name="Baker S."/>
            <person name="Barry K."/>
            <person name="Bills G."/>
            <person name="Bluhm B."/>
            <person name="Cannon C."/>
            <person name="Castanera R."/>
            <person name="Culley D."/>
            <person name="Daum C."/>
            <person name="Ezra D."/>
            <person name="Gonzalez J."/>
            <person name="Henrissat B."/>
            <person name="Kuo A."/>
            <person name="Liang C."/>
            <person name="Lipzen A."/>
            <person name="Lutzoni F."/>
            <person name="Magnuson J."/>
            <person name="Mondo S."/>
            <person name="Nolan M."/>
            <person name="Ohm R."/>
            <person name="Pangilinan J."/>
            <person name="Park H.-J."/>
            <person name="Ramirez L."/>
            <person name="Alfaro M."/>
            <person name="Sun H."/>
            <person name="Tritt A."/>
            <person name="Yoshinaga Y."/>
            <person name="Zwiers L.-H."/>
            <person name="Turgeon B."/>
            <person name="Goodwin S."/>
            <person name="Spatafora J."/>
            <person name="Crous P."/>
            <person name="Grigoriev I."/>
        </authorList>
    </citation>
    <scope>NUCLEOTIDE SEQUENCE</scope>
    <source>
        <strain evidence="7">CBS 627.86</strain>
    </source>
</reference>
<dbReference type="AlphaFoldDB" id="A0A6A5YUX7"/>
<evidence type="ECO:0000313" key="7">
    <source>
        <dbReference type="EMBL" id="KAF2109961.1"/>
    </source>
</evidence>
<dbReference type="GO" id="GO:0008198">
    <property type="term" value="F:ferrous iron binding"/>
    <property type="evidence" value="ECO:0007669"/>
    <property type="project" value="InterPro"/>
</dbReference>
<keyword evidence="7" id="KW-0223">Dioxygenase</keyword>
<keyword evidence="4" id="KW-0862">Zinc</keyword>
<dbReference type="Proteomes" id="UP000799770">
    <property type="component" value="Unassembled WGS sequence"/>
</dbReference>
<proteinExistence type="inferred from homology"/>
<evidence type="ECO:0000256" key="2">
    <source>
        <dbReference type="ARBA" id="ARBA00007581"/>
    </source>
</evidence>
<keyword evidence="8" id="KW-1185">Reference proteome</keyword>
<comment type="similarity">
    <text evidence="2">Belongs to the DODA-type extradiol aromatic ring-opening dioxygenase family.</text>
</comment>
<gene>
    <name evidence="7" type="ORF">BDV96DRAFT_229851</name>
</gene>
<evidence type="ECO:0000313" key="8">
    <source>
        <dbReference type="Proteomes" id="UP000799770"/>
    </source>
</evidence>
<accession>A0A6A5YUX7</accession>
<evidence type="ECO:0000259" key="6">
    <source>
        <dbReference type="Pfam" id="PF02900"/>
    </source>
</evidence>
<organism evidence="7 8">
    <name type="scientific">Lophiotrema nucula</name>
    <dbReference type="NCBI Taxonomy" id="690887"/>
    <lineage>
        <taxon>Eukaryota</taxon>
        <taxon>Fungi</taxon>
        <taxon>Dikarya</taxon>
        <taxon>Ascomycota</taxon>
        <taxon>Pezizomycotina</taxon>
        <taxon>Dothideomycetes</taxon>
        <taxon>Pleosporomycetidae</taxon>
        <taxon>Pleosporales</taxon>
        <taxon>Lophiotremataceae</taxon>
        <taxon>Lophiotrema</taxon>
    </lineage>
</organism>
<dbReference type="SUPFAM" id="SSF53213">
    <property type="entry name" value="LigB-like"/>
    <property type="match status" value="1"/>
</dbReference>
<dbReference type="GO" id="GO:0016702">
    <property type="term" value="F:oxidoreductase activity, acting on single donors with incorporation of molecular oxygen, incorporation of two atoms of oxygen"/>
    <property type="evidence" value="ECO:0007669"/>
    <property type="project" value="UniProtKB-ARBA"/>
</dbReference>
<evidence type="ECO:0000256" key="3">
    <source>
        <dbReference type="ARBA" id="ARBA00022723"/>
    </source>
</evidence>
<keyword evidence="3" id="KW-0479">Metal-binding</keyword>
<dbReference type="GO" id="GO:0008270">
    <property type="term" value="F:zinc ion binding"/>
    <property type="evidence" value="ECO:0007669"/>
    <property type="project" value="InterPro"/>
</dbReference>
<dbReference type="EMBL" id="ML977340">
    <property type="protein sequence ID" value="KAF2109961.1"/>
    <property type="molecule type" value="Genomic_DNA"/>
</dbReference>
<dbReference type="InterPro" id="IPR014436">
    <property type="entry name" value="Extradiol_dOase_DODA"/>
</dbReference>
<evidence type="ECO:0000256" key="1">
    <source>
        <dbReference type="ARBA" id="ARBA00001947"/>
    </source>
</evidence>
<dbReference type="OrthoDB" id="7396853at2759"/>
<evidence type="ECO:0000256" key="4">
    <source>
        <dbReference type="ARBA" id="ARBA00022833"/>
    </source>
</evidence>
<protein>
    <submittedName>
        <fullName evidence="7">Extradiol ring-cleavage dioxygenase, class III enzyme, subunit B</fullName>
    </submittedName>
</protein>
<feature type="domain" description="Extradiol ring-cleavage dioxygenase class III enzyme subunit B" evidence="6">
    <location>
        <begin position="68"/>
        <end position="335"/>
    </location>
</feature>
<comment type="cofactor">
    <cofactor evidence="1">
        <name>Zn(2+)</name>
        <dbReference type="ChEBI" id="CHEBI:29105"/>
    </cofactor>
</comment>
<sequence length="350" mass="38929">MTNDAIRGSHIDISRRQNGADTRLRGCISERRTYKDGRLGTIEDFNVSDRAMPSATTPTEPLPVYFIGHAGVGLLFDESEDNKIVQANLRAIGKEIQTINPPPKAILVFSGHFEAGEIHGPGVIEVNVKKTTPILHDFVNDFHDTKPFVYDYDWPHRDAPELAHDVWKHLVKAGIKAKRVERGVDHGVWVPFKIMFPPEDPLEVPIIEVSTFHGYDLESQIRLGEAVRSLRNQGYLIVGSGMAVHSFASIAEIHSAKTEEDKRTVADRVLAESRTFDSKIREALSKHNAGERSAALFKLEELPEFKRSHPTVEHFTPLLVAAGAADDSSAEPLGVDVVRPGFSYLNVRFS</sequence>
<dbReference type="InterPro" id="IPR004183">
    <property type="entry name" value="Xdiol_dOase_suB"/>
</dbReference>
<dbReference type="PANTHER" id="PTHR30096">
    <property type="entry name" value="4,5-DOPA DIOXYGENASE EXTRADIOL-LIKE PROTEIN"/>
    <property type="match status" value="1"/>
</dbReference>
<name>A0A6A5YUX7_9PLEO</name>
<dbReference type="PANTHER" id="PTHR30096:SF0">
    <property type="entry name" value="4,5-DOPA DIOXYGENASE EXTRADIOL-LIKE PROTEIN"/>
    <property type="match status" value="1"/>
</dbReference>
<dbReference type="CDD" id="cd07363">
    <property type="entry name" value="45_DOPA_Dioxygenase"/>
    <property type="match status" value="1"/>
</dbReference>
<keyword evidence="5" id="KW-0560">Oxidoreductase</keyword>
<dbReference type="Pfam" id="PF02900">
    <property type="entry name" value="LigB"/>
    <property type="match status" value="1"/>
</dbReference>
<dbReference type="Gene3D" id="3.40.830.10">
    <property type="entry name" value="LigB-like"/>
    <property type="match status" value="1"/>
</dbReference>